<organism evidence="1 2">
    <name type="scientific">Mycena albidolilacea</name>
    <dbReference type="NCBI Taxonomy" id="1033008"/>
    <lineage>
        <taxon>Eukaryota</taxon>
        <taxon>Fungi</taxon>
        <taxon>Dikarya</taxon>
        <taxon>Basidiomycota</taxon>
        <taxon>Agaricomycotina</taxon>
        <taxon>Agaricomycetes</taxon>
        <taxon>Agaricomycetidae</taxon>
        <taxon>Agaricales</taxon>
        <taxon>Marasmiineae</taxon>
        <taxon>Mycenaceae</taxon>
        <taxon>Mycena</taxon>
    </lineage>
</organism>
<dbReference type="Proteomes" id="UP001218218">
    <property type="component" value="Unassembled WGS sequence"/>
</dbReference>
<proteinExistence type="predicted"/>
<evidence type="ECO:0000313" key="1">
    <source>
        <dbReference type="EMBL" id="KAJ7364232.1"/>
    </source>
</evidence>
<comment type="caution">
    <text evidence="1">The sequence shown here is derived from an EMBL/GenBank/DDBJ whole genome shotgun (WGS) entry which is preliminary data.</text>
</comment>
<keyword evidence="2" id="KW-1185">Reference proteome</keyword>
<dbReference type="AlphaFoldDB" id="A0AAD7ANZ7"/>
<sequence>MRNSKGSRYWDSFTWSSTLLLRLPGCLNPLLMLHSCTIRDSNSQITPFGNPLLSGARYAVLTTPAHLHIYDVWNGPHIWTQALYPGTRHSVDMAPGGAILRVLLQAVPYNICIQEVDIAAGQSWEVFTFDVQDAYRARIAGDFFACNLRPLNGKMSFLLVNWPAATWTILDPGPHLPHTELLPDYVVLAYPDSAPPHQLLLAVADLHSLSPDMKPLHEFNRFDDTNRRSIRDVFVACTGLEHADGQLFLGPLSWSGPSRPWCIATPSTSS</sequence>
<protein>
    <submittedName>
        <fullName evidence="1">Uncharacterized protein</fullName>
    </submittedName>
</protein>
<evidence type="ECO:0000313" key="2">
    <source>
        <dbReference type="Proteomes" id="UP001218218"/>
    </source>
</evidence>
<name>A0AAD7ANZ7_9AGAR</name>
<gene>
    <name evidence="1" type="ORF">DFH08DRAFT_838677</name>
</gene>
<reference evidence="1" key="1">
    <citation type="submission" date="2023-03" db="EMBL/GenBank/DDBJ databases">
        <title>Massive genome expansion in bonnet fungi (Mycena s.s.) driven by repeated elements and novel gene families across ecological guilds.</title>
        <authorList>
            <consortium name="Lawrence Berkeley National Laboratory"/>
            <person name="Harder C.B."/>
            <person name="Miyauchi S."/>
            <person name="Viragh M."/>
            <person name="Kuo A."/>
            <person name="Thoen E."/>
            <person name="Andreopoulos B."/>
            <person name="Lu D."/>
            <person name="Skrede I."/>
            <person name="Drula E."/>
            <person name="Henrissat B."/>
            <person name="Morin E."/>
            <person name="Kohler A."/>
            <person name="Barry K."/>
            <person name="LaButti K."/>
            <person name="Morin E."/>
            <person name="Salamov A."/>
            <person name="Lipzen A."/>
            <person name="Mereny Z."/>
            <person name="Hegedus B."/>
            <person name="Baldrian P."/>
            <person name="Stursova M."/>
            <person name="Weitz H."/>
            <person name="Taylor A."/>
            <person name="Grigoriev I.V."/>
            <person name="Nagy L.G."/>
            <person name="Martin F."/>
            <person name="Kauserud H."/>
        </authorList>
    </citation>
    <scope>NUCLEOTIDE SEQUENCE</scope>
    <source>
        <strain evidence="1">CBHHK002</strain>
    </source>
</reference>
<dbReference type="EMBL" id="JARIHO010000003">
    <property type="protein sequence ID" value="KAJ7364232.1"/>
    <property type="molecule type" value="Genomic_DNA"/>
</dbReference>
<accession>A0AAD7ANZ7</accession>